<dbReference type="InterPro" id="IPR046373">
    <property type="entry name" value="Acyl-CoA_Oxase/DH_mid-dom_sf"/>
</dbReference>
<proteinExistence type="predicted"/>
<evidence type="ECO:0000259" key="1">
    <source>
        <dbReference type="Pfam" id="PF02770"/>
    </source>
</evidence>
<sequence length="78" mass="8084">DGWVLTGSKVFITLGSWAETAIVFARTGGDGPRGITAFLVPPGSEGFLARPLKGKLGLRAQDTAELSLDGVDVPDSAR</sequence>
<comment type="caution">
    <text evidence="2">The sequence shown here is derived from an EMBL/GenBank/DDBJ whole genome shotgun (WGS) entry which is preliminary data.</text>
</comment>
<dbReference type="PANTHER" id="PTHR43884:SF12">
    <property type="entry name" value="ISOVALERYL-COA DEHYDROGENASE, MITOCHONDRIAL-RELATED"/>
    <property type="match status" value="1"/>
</dbReference>
<feature type="domain" description="Acyl-CoA oxidase/dehydrogenase middle" evidence="1">
    <location>
        <begin position="2"/>
        <end position="71"/>
    </location>
</feature>
<gene>
    <name evidence="2" type="ORF">NVV43_31335</name>
</gene>
<evidence type="ECO:0000313" key="3">
    <source>
        <dbReference type="Proteomes" id="UP001206878"/>
    </source>
</evidence>
<name>A0AAW5N5K9_9ESCH</name>
<accession>A0AAW5N5K9</accession>
<dbReference type="SUPFAM" id="SSF56645">
    <property type="entry name" value="Acyl-CoA dehydrogenase NM domain-like"/>
    <property type="match status" value="1"/>
</dbReference>
<dbReference type="PANTHER" id="PTHR43884">
    <property type="entry name" value="ACYL-COA DEHYDROGENASE"/>
    <property type="match status" value="1"/>
</dbReference>
<dbReference type="InterPro" id="IPR009100">
    <property type="entry name" value="AcylCoA_DH/oxidase_NM_dom_sf"/>
</dbReference>
<dbReference type="Pfam" id="PF02770">
    <property type="entry name" value="Acyl-CoA_dh_M"/>
    <property type="match status" value="1"/>
</dbReference>
<reference evidence="2" key="1">
    <citation type="submission" date="2022-07" db="EMBL/GenBank/DDBJ databases">
        <title>Diversity of ethanolamine utilization by human commensal Escherichia coli.</title>
        <authorList>
            <person name="Jubelin G."/>
        </authorList>
    </citation>
    <scope>NUCLEOTIDE SEQUENCE</scope>
    <source>
        <strain evidence="2">S1</strain>
    </source>
</reference>
<dbReference type="EMBL" id="JANPXH010001899">
    <property type="protein sequence ID" value="MCR6679868.1"/>
    <property type="molecule type" value="Genomic_DNA"/>
</dbReference>
<feature type="non-terminal residue" evidence="2">
    <location>
        <position position="1"/>
    </location>
</feature>
<protein>
    <submittedName>
        <fullName evidence="2">Acyl-CoA dehydrogenase family protein</fullName>
    </submittedName>
</protein>
<evidence type="ECO:0000313" key="2">
    <source>
        <dbReference type="EMBL" id="MCR6679868.1"/>
    </source>
</evidence>
<feature type="non-terminal residue" evidence="2">
    <location>
        <position position="78"/>
    </location>
</feature>
<dbReference type="GO" id="GO:0003995">
    <property type="term" value="F:acyl-CoA dehydrogenase activity"/>
    <property type="evidence" value="ECO:0007669"/>
    <property type="project" value="TreeGrafter"/>
</dbReference>
<dbReference type="AlphaFoldDB" id="A0AAW5N5K9"/>
<dbReference type="Proteomes" id="UP001206878">
    <property type="component" value="Unassembled WGS sequence"/>
</dbReference>
<dbReference type="Gene3D" id="2.40.110.10">
    <property type="entry name" value="Butyryl-CoA Dehydrogenase, subunit A, domain 2"/>
    <property type="match status" value="1"/>
</dbReference>
<dbReference type="InterPro" id="IPR006091">
    <property type="entry name" value="Acyl-CoA_Oxase/DH_mid-dom"/>
</dbReference>
<organism evidence="2 3">
    <name type="scientific">Escherichia marmotae</name>
    <dbReference type="NCBI Taxonomy" id="1499973"/>
    <lineage>
        <taxon>Bacteria</taxon>
        <taxon>Pseudomonadati</taxon>
        <taxon>Pseudomonadota</taxon>
        <taxon>Gammaproteobacteria</taxon>
        <taxon>Enterobacterales</taxon>
        <taxon>Enterobacteriaceae</taxon>
        <taxon>Escherichia</taxon>
    </lineage>
</organism>